<feature type="region of interest" description="Disordered" evidence="1">
    <location>
        <begin position="40"/>
        <end position="85"/>
    </location>
</feature>
<reference evidence="3" key="2">
    <citation type="journal article" date="2013" name="Mar. Genomics">
        <title>Expression of sulfatases in Rhodopirellula baltica and the diversity of sulfatases in the genus Rhodopirellula.</title>
        <authorList>
            <person name="Wegner C.E."/>
            <person name="Richter-Heitmann T."/>
            <person name="Klindworth A."/>
            <person name="Klockow C."/>
            <person name="Richter M."/>
            <person name="Achstetter T."/>
            <person name="Glockner F.O."/>
            <person name="Harder J."/>
        </authorList>
    </citation>
    <scope>NUCLEOTIDE SEQUENCE [LARGE SCALE GENOMIC DNA]</scope>
    <source>
        <strain evidence="3">6C</strain>
    </source>
</reference>
<dbReference type="AlphaFoldDB" id="M2B7I9"/>
<evidence type="ECO:0000313" key="3">
    <source>
        <dbReference type="EMBL" id="EMB18174.1"/>
    </source>
</evidence>
<evidence type="ECO:0000256" key="1">
    <source>
        <dbReference type="SAM" id="MobiDB-lite"/>
    </source>
</evidence>
<dbReference type="PROSITE" id="PS51257">
    <property type="entry name" value="PROKAR_LIPOPROTEIN"/>
    <property type="match status" value="1"/>
</dbReference>
<dbReference type="Proteomes" id="UP000011529">
    <property type="component" value="Unassembled WGS sequence"/>
</dbReference>
<protein>
    <submittedName>
        <fullName evidence="3">Signal peptide protein</fullName>
    </submittedName>
</protein>
<dbReference type="Gene3D" id="1.10.287.700">
    <property type="entry name" value="Helix hairpin bin"/>
    <property type="match status" value="1"/>
</dbReference>
<evidence type="ECO:0000256" key="2">
    <source>
        <dbReference type="SAM" id="SignalP"/>
    </source>
</evidence>
<accession>M2B7I9</accession>
<keyword evidence="2" id="KW-0732">Signal</keyword>
<organism evidence="3 4">
    <name type="scientific">Rhodopirellula europaea 6C</name>
    <dbReference type="NCBI Taxonomy" id="1263867"/>
    <lineage>
        <taxon>Bacteria</taxon>
        <taxon>Pseudomonadati</taxon>
        <taxon>Planctomycetota</taxon>
        <taxon>Planctomycetia</taxon>
        <taxon>Pirellulales</taxon>
        <taxon>Pirellulaceae</taxon>
        <taxon>Rhodopirellula</taxon>
    </lineage>
</organism>
<feature type="signal peptide" evidence="2">
    <location>
        <begin position="1"/>
        <end position="24"/>
    </location>
</feature>
<feature type="compositionally biased region" description="Basic and acidic residues" evidence="1">
    <location>
        <begin position="46"/>
        <end position="62"/>
    </location>
</feature>
<evidence type="ECO:0000313" key="4">
    <source>
        <dbReference type="Proteomes" id="UP000011529"/>
    </source>
</evidence>
<feature type="chain" id="PRO_5004021264" evidence="2">
    <location>
        <begin position="25"/>
        <end position="85"/>
    </location>
</feature>
<keyword evidence="4" id="KW-1185">Reference proteome</keyword>
<dbReference type="PATRIC" id="fig|1263867.3.peg.1151"/>
<reference evidence="3" key="1">
    <citation type="submission" date="2012-11" db="EMBL/GenBank/DDBJ databases">
        <title>Permanent draft genomes of Rhodopirellula europaea strain SH398 and 6C.</title>
        <authorList>
            <person name="Richter M."/>
            <person name="Richter-Heitmann T."/>
            <person name="Frank C."/>
            <person name="Harder J."/>
            <person name="Glockner F.O."/>
        </authorList>
    </citation>
    <scope>NUCLEOTIDE SEQUENCE</scope>
    <source>
        <strain evidence="3">6C</strain>
    </source>
</reference>
<gene>
    <name evidence="3" type="ORF">RE6C_01087</name>
</gene>
<dbReference type="EMBL" id="ANMO01000062">
    <property type="protein sequence ID" value="EMB18174.1"/>
    <property type="molecule type" value="Genomic_DNA"/>
</dbReference>
<name>M2B7I9_9BACT</name>
<comment type="caution">
    <text evidence="3">The sequence shown here is derived from an EMBL/GenBank/DDBJ whole genome shotgun (WGS) entry which is preliminary data.</text>
</comment>
<proteinExistence type="predicted"/>
<sequence length="85" mass="8413">MFTKLTQLLLAVLFVAVLSGCEKGSDTAAGIADQAKAGVDSAAGSAKEKTTDMVPEAAKETVDGAIDQGGEKAKEGIDAAAGTAE</sequence>
<dbReference type="RefSeq" id="WP_008654525.1">
    <property type="nucleotide sequence ID" value="NZ_ANMO01000062.1"/>
</dbReference>